<dbReference type="Proteomes" id="UP000233781">
    <property type="component" value="Unassembled WGS sequence"/>
</dbReference>
<proteinExistence type="predicted"/>
<dbReference type="RefSeq" id="WP_101395748.1">
    <property type="nucleotide sequence ID" value="NZ_PJNE01000001.1"/>
</dbReference>
<feature type="transmembrane region" description="Helical" evidence="1">
    <location>
        <begin position="409"/>
        <end position="433"/>
    </location>
</feature>
<keyword evidence="1" id="KW-0472">Membrane</keyword>
<feature type="transmembrane region" description="Helical" evidence="1">
    <location>
        <begin position="517"/>
        <end position="538"/>
    </location>
</feature>
<feature type="transmembrane region" description="Helical" evidence="1">
    <location>
        <begin position="256"/>
        <end position="277"/>
    </location>
</feature>
<name>A0A2N3YKC4_9MICO</name>
<feature type="transmembrane region" description="Helical" evidence="1">
    <location>
        <begin position="368"/>
        <end position="388"/>
    </location>
</feature>
<dbReference type="AlphaFoldDB" id="A0A2N3YKC4"/>
<feature type="transmembrane region" description="Helical" evidence="1">
    <location>
        <begin position="206"/>
        <end position="224"/>
    </location>
</feature>
<feature type="transmembrane region" description="Helical" evidence="1">
    <location>
        <begin position="37"/>
        <end position="58"/>
    </location>
</feature>
<feature type="transmembrane region" description="Helical" evidence="1">
    <location>
        <begin position="476"/>
        <end position="497"/>
    </location>
</feature>
<dbReference type="OrthoDB" id="2014935at2"/>
<sequence length="549" mass="54586">MTTTVAPVAEASRPAPWATRLAGTVSLLRLAWRRDRILVPSSVAGLVVLAVGSARATLALYPTDAAAAGGLAAVLGNPSVVALYGPLPSPTADALAVVKTVMMGAFLTAVLGFVVVRRHTRTEEDEGRLELLGSGVVGRSAPLAAAVALATAAVVMAGVLSGVGLAALGMDPAGSAAFAAAWLTTGLATVGVSAVVVQLAATSRGAAGLGFGFLGVAFALRAIADSAASGTWVHALGWVSPLGWAGRVEPYGADRLWVLGLGLAALVGGVAAGVAVLDRRDLGAGLLPTRVGPRRAGRRLRGPLSLVVRLARGTVVGWGVGMVLGGALVGSLLGAVADMGSDPAVRDLLEKLGGATGAFEDVYVAAEIHVVAAAVAAMGVALVLRLVAAERTGLGEVVLAAPTTRLRWFGAHLALPVVLSTALMALLGLVVGLVGPTVAPGAPGVAASVGACLAALPVVWVMMGVAALLVGARPRLAPFAWGVLLAAFLVSEVGPLTDLPPWVLDLSPFTHLSSLPAGSFAVLPAVVLTAVAAGLAGVGARAYRRRDAA</sequence>
<evidence type="ECO:0000313" key="2">
    <source>
        <dbReference type="EMBL" id="PKW27302.1"/>
    </source>
</evidence>
<evidence type="ECO:0000313" key="3">
    <source>
        <dbReference type="Proteomes" id="UP000233781"/>
    </source>
</evidence>
<feature type="transmembrane region" description="Helical" evidence="1">
    <location>
        <begin position="445"/>
        <end position="469"/>
    </location>
</feature>
<protein>
    <submittedName>
        <fullName evidence="2">ABC-2 type transport system permease protein</fullName>
    </submittedName>
</protein>
<feature type="transmembrane region" description="Helical" evidence="1">
    <location>
        <begin position="176"/>
        <end position="199"/>
    </location>
</feature>
<keyword evidence="3" id="KW-1185">Reference proteome</keyword>
<reference evidence="2 3" key="1">
    <citation type="submission" date="2017-12" db="EMBL/GenBank/DDBJ databases">
        <title>Sequencing the genomes of 1000 Actinobacteria strains.</title>
        <authorList>
            <person name="Klenk H.-P."/>
        </authorList>
    </citation>
    <scope>NUCLEOTIDE SEQUENCE [LARGE SCALE GENOMIC DNA]</scope>
    <source>
        <strain evidence="2 3">DSM 12806</strain>
    </source>
</reference>
<feature type="transmembrane region" description="Helical" evidence="1">
    <location>
        <begin position="96"/>
        <end position="116"/>
    </location>
</feature>
<organism evidence="2 3">
    <name type="scientific">Phycicoccus duodecadis</name>
    <dbReference type="NCBI Taxonomy" id="173053"/>
    <lineage>
        <taxon>Bacteria</taxon>
        <taxon>Bacillati</taxon>
        <taxon>Actinomycetota</taxon>
        <taxon>Actinomycetes</taxon>
        <taxon>Micrococcales</taxon>
        <taxon>Intrasporangiaceae</taxon>
        <taxon>Phycicoccus</taxon>
    </lineage>
</organism>
<dbReference type="EMBL" id="PJNE01000001">
    <property type="protein sequence ID" value="PKW27302.1"/>
    <property type="molecule type" value="Genomic_DNA"/>
</dbReference>
<gene>
    <name evidence="2" type="ORF">ATL31_2140</name>
</gene>
<evidence type="ECO:0000256" key="1">
    <source>
        <dbReference type="SAM" id="Phobius"/>
    </source>
</evidence>
<feature type="transmembrane region" description="Helical" evidence="1">
    <location>
        <begin position="143"/>
        <end position="170"/>
    </location>
</feature>
<keyword evidence="1" id="KW-1133">Transmembrane helix</keyword>
<keyword evidence="1" id="KW-0812">Transmembrane</keyword>
<accession>A0A2N3YKC4</accession>
<comment type="caution">
    <text evidence="2">The sequence shown here is derived from an EMBL/GenBank/DDBJ whole genome shotgun (WGS) entry which is preliminary data.</text>
</comment>
<feature type="transmembrane region" description="Helical" evidence="1">
    <location>
        <begin position="315"/>
        <end position="337"/>
    </location>
</feature>